<feature type="transmembrane region" description="Helical" evidence="9">
    <location>
        <begin position="123"/>
        <end position="145"/>
    </location>
</feature>
<dbReference type="PANTHER" id="PTHR42718:SF9">
    <property type="entry name" value="MAJOR FACILITATOR SUPERFAMILY MULTIDRUG TRANSPORTER MFSC"/>
    <property type="match status" value="1"/>
</dbReference>
<protein>
    <submittedName>
        <fullName evidence="11">Putative drug resistance transporter</fullName>
    </submittedName>
</protein>
<dbReference type="GO" id="GO:0022857">
    <property type="term" value="F:transmembrane transporter activity"/>
    <property type="evidence" value="ECO:0007669"/>
    <property type="project" value="InterPro"/>
</dbReference>
<keyword evidence="5 9" id="KW-0812">Transmembrane</keyword>
<feature type="transmembrane region" description="Helical" evidence="9">
    <location>
        <begin position="69"/>
        <end position="89"/>
    </location>
</feature>
<evidence type="ECO:0000256" key="3">
    <source>
        <dbReference type="ARBA" id="ARBA00022448"/>
    </source>
</evidence>
<evidence type="ECO:0000256" key="4">
    <source>
        <dbReference type="ARBA" id="ARBA00022475"/>
    </source>
</evidence>
<dbReference type="InterPro" id="IPR020846">
    <property type="entry name" value="MFS_dom"/>
</dbReference>
<evidence type="ECO:0000313" key="12">
    <source>
        <dbReference type="Proteomes" id="UP000007947"/>
    </source>
</evidence>
<comment type="similarity">
    <text evidence="2">Belongs to the major facilitator superfamily. EmrB family.</text>
</comment>
<dbReference type="SUPFAM" id="SSF103473">
    <property type="entry name" value="MFS general substrate transporter"/>
    <property type="match status" value="1"/>
</dbReference>
<dbReference type="Proteomes" id="UP000007947">
    <property type="component" value="Chromosome"/>
</dbReference>
<dbReference type="PRINTS" id="PR01036">
    <property type="entry name" value="TCRTETB"/>
</dbReference>
<dbReference type="CDD" id="cd17503">
    <property type="entry name" value="MFS_LmrB_MDR_like"/>
    <property type="match status" value="1"/>
</dbReference>
<dbReference type="PANTHER" id="PTHR42718">
    <property type="entry name" value="MAJOR FACILITATOR SUPERFAMILY MULTIDRUG TRANSPORTER MFSC"/>
    <property type="match status" value="1"/>
</dbReference>
<dbReference type="InterPro" id="IPR011701">
    <property type="entry name" value="MFS"/>
</dbReference>
<dbReference type="InterPro" id="IPR004638">
    <property type="entry name" value="EmrB-like"/>
</dbReference>
<dbReference type="STRING" id="1032480.MLP_07190"/>
<feature type="transmembrane region" description="Helical" evidence="9">
    <location>
        <begin position="157"/>
        <end position="174"/>
    </location>
</feature>
<feature type="region of interest" description="Disordered" evidence="8">
    <location>
        <begin position="1"/>
        <end position="25"/>
    </location>
</feature>
<evidence type="ECO:0000256" key="2">
    <source>
        <dbReference type="ARBA" id="ARBA00008537"/>
    </source>
</evidence>
<feature type="transmembrane region" description="Helical" evidence="9">
    <location>
        <begin position="98"/>
        <end position="117"/>
    </location>
</feature>
<reference evidence="11 12" key="1">
    <citation type="submission" date="2011-05" db="EMBL/GenBank/DDBJ databases">
        <title>Whole genome sequence of Microlunatus phosphovorus NM-1.</title>
        <authorList>
            <person name="Hosoyama A."/>
            <person name="Sasaki K."/>
            <person name="Harada T."/>
            <person name="Igarashi R."/>
            <person name="Kawakoshi A."/>
            <person name="Sasagawa M."/>
            <person name="Fukada J."/>
            <person name="Nakamura S."/>
            <person name="Katano Y."/>
            <person name="Hanada S."/>
            <person name="Kamagata Y."/>
            <person name="Nakamura N."/>
            <person name="Yamazaki S."/>
            <person name="Fujita N."/>
        </authorList>
    </citation>
    <scope>NUCLEOTIDE SEQUENCE [LARGE SCALE GENOMIC DNA]</scope>
    <source>
        <strain evidence="12">ATCC 700054 / DSM 10555 / JCM 9379 / NBRC 101784 / NCIMB 13414 / VKM Ac-1990 / NM-1</strain>
    </source>
</reference>
<keyword evidence="12" id="KW-1185">Reference proteome</keyword>
<proteinExistence type="inferred from homology"/>
<evidence type="ECO:0000313" key="11">
    <source>
        <dbReference type="EMBL" id="BAK33733.1"/>
    </source>
</evidence>
<comment type="subcellular location">
    <subcellularLocation>
        <location evidence="1">Cell membrane</location>
        <topology evidence="1">Multi-pass membrane protein</topology>
    </subcellularLocation>
</comment>
<keyword evidence="6 9" id="KW-1133">Transmembrane helix</keyword>
<dbReference type="EMBL" id="AP012204">
    <property type="protein sequence ID" value="BAK33733.1"/>
    <property type="molecule type" value="Genomic_DNA"/>
</dbReference>
<organism evidence="11 12">
    <name type="scientific">Microlunatus phosphovorus (strain ATCC 700054 / DSM 10555 / JCM 9379 / NBRC 101784 / NCIMB 13414 / VKM Ac-1990 / NM-1)</name>
    <dbReference type="NCBI Taxonomy" id="1032480"/>
    <lineage>
        <taxon>Bacteria</taxon>
        <taxon>Bacillati</taxon>
        <taxon>Actinomycetota</taxon>
        <taxon>Actinomycetes</taxon>
        <taxon>Propionibacteriales</taxon>
        <taxon>Propionibacteriaceae</taxon>
        <taxon>Microlunatus</taxon>
    </lineage>
</organism>
<evidence type="ECO:0000256" key="5">
    <source>
        <dbReference type="ARBA" id="ARBA00022692"/>
    </source>
</evidence>
<feature type="transmembrane region" description="Helical" evidence="9">
    <location>
        <begin position="378"/>
        <end position="397"/>
    </location>
</feature>
<evidence type="ECO:0000259" key="10">
    <source>
        <dbReference type="PROSITE" id="PS50850"/>
    </source>
</evidence>
<dbReference type="RefSeq" id="WP_013861622.1">
    <property type="nucleotide sequence ID" value="NC_015635.1"/>
</dbReference>
<dbReference type="InterPro" id="IPR036259">
    <property type="entry name" value="MFS_trans_sf"/>
</dbReference>
<name>F5XL45_MICPN</name>
<keyword evidence="4" id="KW-1003">Cell membrane</keyword>
<dbReference type="eggNOG" id="COG2814">
    <property type="taxonomic scope" value="Bacteria"/>
</dbReference>
<evidence type="ECO:0000256" key="7">
    <source>
        <dbReference type="ARBA" id="ARBA00023136"/>
    </source>
</evidence>
<accession>F5XL45</accession>
<dbReference type="KEGG" id="mph:MLP_07190"/>
<feature type="transmembrane region" description="Helical" evidence="9">
    <location>
        <begin position="418"/>
        <end position="437"/>
    </location>
</feature>
<evidence type="ECO:0000256" key="6">
    <source>
        <dbReference type="ARBA" id="ARBA00022989"/>
    </source>
</evidence>
<evidence type="ECO:0000256" key="9">
    <source>
        <dbReference type="SAM" id="Phobius"/>
    </source>
</evidence>
<keyword evidence="7 9" id="KW-0472">Membrane</keyword>
<dbReference type="GO" id="GO:0005886">
    <property type="term" value="C:plasma membrane"/>
    <property type="evidence" value="ECO:0007669"/>
    <property type="project" value="UniProtKB-SubCell"/>
</dbReference>
<dbReference type="OrthoDB" id="9812221at2"/>
<dbReference type="Gene3D" id="1.20.1250.20">
    <property type="entry name" value="MFS general substrate transporter like domains"/>
    <property type="match status" value="1"/>
</dbReference>
<dbReference type="PROSITE" id="PS50850">
    <property type="entry name" value="MFS"/>
    <property type="match status" value="1"/>
</dbReference>
<feature type="transmembrane region" description="Helical" evidence="9">
    <location>
        <begin position="282"/>
        <end position="306"/>
    </location>
</feature>
<feature type="transmembrane region" description="Helical" evidence="9">
    <location>
        <begin position="219"/>
        <end position="237"/>
    </location>
</feature>
<feature type="transmembrane region" description="Helical" evidence="9">
    <location>
        <begin position="318"/>
        <end position="338"/>
    </location>
</feature>
<dbReference type="NCBIfam" id="TIGR00711">
    <property type="entry name" value="efflux_EmrB"/>
    <property type="match status" value="1"/>
</dbReference>
<dbReference type="HOGENOM" id="CLU_000960_28_0_11"/>
<gene>
    <name evidence="11" type="ordered locus">MLP_07190</name>
</gene>
<dbReference type="Gene3D" id="1.20.1720.10">
    <property type="entry name" value="Multidrug resistance protein D"/>
    <property type="match status" value="1"/>
</dbReference>
<feature type="domain" description="Major facilitator superfamily (MFS) profile" evidence="10">
    <location>
        <begin position="32"/>
        <end position="507"/>
    </location>
</feature>
<feature type="transmembrane region" description="Helical" evidence="9">
    <location>
        <begin position="249"/>
        <end position="270"/>
    </location>
</feature>
<evidence type="ECO:0000256" key="8">
    <source>
        <dbReference type="SAM" id="MobiDB-lite"/>
    </source>
</evidence>
<feature type="transmembrane region" description="Helical" evidence="9">
    <location>
        <begin position="33"/>
        <end position="57"/>
    </location>
</feature>
<dbReference type="Pfam" id="PF07690">
    <property type="entry name" value="MFS_1"/>
    <property type="match status" value="1"/>
</dbReference>
<keyword evidence="3" id="KW-0813">Transport</keyword>
<sequence length="520" mass="55233">MAELTKSPETSAPAAPAAPPADPTQTQHWLGPLLVLVVGMFMCVLDTSIVNVAVPTIQTEFGGSTARVAWISTAYSLVLGVIVPTTAWLGDRVGLGRLYTYSLIGFAAGSALCGVAWSLNSLIAFRVIQAVPGGILPVITMTMIYRLVPRNRIGSAMGIYGIGVIAAPALGPTLGGYLVEYVNWRLIFYINVPVAVLGVLLALWMLPKFHQQPTYKFDVFGFVAIATGLVAILLAFSEGAGWGWTSPKTLGLIVGGVLCLALFVVIELEVEHPLLDLAVFRTWPYVNSLLIVTIISIGMFSTLFYIPVYLQSVLGLPPLHAGLVVLPQALLMALIAPISGRLYDKLGPRWLVFTGLLIVAFANHLMTGLTLTTTKEQIIGWTCVNAFGLGLAMMSVQTSGLAALDHRLTNSGAAFNNVVQRVAAGLGLAALSAMVASQQVQLTADRYGLISASDPQLAHLGILGQYQFLKLTALQITTTSITNLFQVTSMITLVGAGIALLMRSGPAHHHDGDHPPVMAE</sequence>
<feature type="transmembrane region" description="Helical" evidence="9">
    <location>
        <begin position="350"/>
        <end position="372"/>
    </location>
</feature>
<feature type="transmembrane region" description="Helical" evidence="9">
    <location>
        <begin position="186"/>
        <end position="207"/>
    </location>
</feature>
<feature type="transmembrane region" description="Helical" evidence="9">
    <location>
        <begin position="484"/>
        <end position="502"/>
    </location>
</feature>
<dbReference type="AlphaFoldDB" id="F5XL45"/>
<evidence type="ECO:0000256" key="1">
    <source>
        <dbReference type="ARBA" id="ARBA00004651"/>
    </source>
</evidence>